<sequence>MNAERQKDRHPVNGFCPKFDRNLQIMCKDHIPNFIPVALKPRTHDQIIHRFRPRCALLPIVGTGRFDVTRGLVRASAVSRVVAVNSSEIKGPEGTSSSAHYGAVEIFAKLRSVGTARLFEFHRSKSTNANLERLEVWPSHKPLECYV</sequence>
<reference evidence="1 2" key="1">
    <citation type="journal article" date="2019" name="Sci. Rep.">
        <title>Orb-weaving spider Araneus ventricosus genome elucidates the spidroin gene catalogue.</title>
        <authorList>
            <person name="Kono N."/>
            <person name="Nakamura H."/>
            <person name="Ohtoshi R."/>
            <person name="Moran D.A.P."/>
            <person name="Shinohara A."/>
            <person name="Yoshida Y."/>
            <person name="Fujiwara M."/>
            <person name="Mori M."/>
            <person name="Tomita M."/>
            <person name="Arakawa K."/>
        </authorList>
    </citation>
    <scope>NUCLEOTIDE SEQUENCE [LARGE SCALE GENOMIC DNA]</scope>
</reference>
<dbReference type="AlphaFoldDB" id="A0A4Y2VGL2"/>
<organism evidence="1 2">
    <name type="scientific">Araneus ventricosus</name>
    <name type="common">Orbweaver spider</name>
    <name type="synonym">Epeira ventricosa</name>
    <dbReference type="NCBI Taxonomy" id="182803"/>
    <lineage>
        <taxon>Eukaryota</taxon>
        <taxon>Metazoa</taxon>
        <taxon>Ecdysozoa</taxon>
        <taxon>Arthropoda</taxon>
        <taxon>Chelicerata</taxon>
        <taxon>Arachnida</taxon>
        <taxon>Araneae</taxon>
        <taxon>Araneomorphae</taxon>
        <taxon>Entelegynae</taxon>
        <taxon>Araneoidea</taxon>
        <taxon>Araneidae</taxon>
        <taxon>Araneus</taxon>
    </lineage>
</organism>
<keyword evidence="2" id="KW-1185">Reference proteome</keyword>
<gene>
    <name evidence="1" type="ORF">AVEN_24220_1</name>
</gene>
<comment type="caution">
    <text evidence="1">The sequence shown here is derived from an EMBL/GenBank/DDBJ whole genome shotgun (WGS) entry which is preliminary data.</text>
</comment>
<protein>
    <submittedName>
        <fullName evidence="1">Uncharacterized protein</fullName>
    </submittedName>
</protein>
<name>A0A4Y2VGL2_ARAVE</name>
<proteinExistence type="predicted"/>
<dbReference type="Proteomes" id="UP000499080">
    <property type="component" value="Unassembled WGS sequence"/>
</dbReference>
<dbReference type="EMBL" id="BGPR01046795">
    <property type="protein sequence ID" value="GBO23741.1"/>
    <property type="molecule type" value="Genomic_DNA"/>
</dbReference>
<evidence type="ECO:0000313" key="2">
    <source>
        <dbReference type="Proteomes" id="UP000499080"/>
    </source>
</evidence>
<evidence type="ECO:0000313" key="1">
    <source>
        <dbReference type="EMBL" id="GBO23741.1"/>
    </source>
</evidence>
<accession>A0A4Y2VGL2</accession>